<protein>
    <submittedName>
        <fullName evidence="1">DUF1465 family protein</fullName>
    </submittedName>
</protein>
<evidence type="ECO:0000313" key="1">
    <source>
        <dbReference type="EMBL" id="MBA4612312.1"/>
    </source>
</evidence>
<reference evidence="1 2" key="2">
    <citation type="submission" date="2020-08" db="EMBL/GenBank/DDBJ databases">
        <title>Stappia taiwanensis sp. nov., isolated from a coastal thermal spring.</title>
        <authorList>
            <person name="Kampfer P."/>
        </authorList>
    </citation>
    <scope>NUCLEOTIDE SEQUENCE [LARGE SCALE GENOMIC DNA]</scope>
    <source>
        <strain evidence="1 2">DSM 23284</strain>
    </source>
</reference>
<name>A0A838XQ30_9HYPH</name>
<dbReference type="EMBL" id="JACEON010000010">
    <property type="protein sequence ID" value="MBA4612312.1"/>
    <property type="molecule type" value="Genomic_DNA"/>
</dbReference>
<sequence>MTTPFSPTPSNRTIDFAGRLANSDMFDALFHDGMALVEETAAYLDGDGRVESKSLPRAPSLAYATESMRLTTRLMQMASWLLLQRAVNEGEMSPEQAGNEKNKVRLDTLSSTRDGTGWDQLPERLRSLIDRSVRLQERVLHLDRMIHESDRDDMQMPAGGNPVAAQLSALSAAFGSGNLS</sequence>
<dbReference type="RefSeq" id="WP_181760513.1">
    <property type="nucleotide sequence ID" value="NZ_BMCR01000009.1"/>
</dbReference>
<dbReference type="InterPro" id="IPR010848">
    <property type="entry name" value="DUF1465"/>
</dbReference>
<comment type="caution">
    <text evidence="1">The sequence shown here is derived from an EMBL/GenBank/DDBJ whole genome shotgun (WGS) entry which is preliminary data.</text>
</comment>
<reference evidence="1 2" key="1">
    <citation type="submission" date="2020-07" db="EMBL/GenBank/DDBJ databases">
        <authorList>
            <person name="Li M."/>
        </authorList>
    </citation>
    <scope>NUCLEOTIDE SEQUENCE [LARGE SCALE GENOMIC DNA]</scope>
    <source>
        <strain evidence="1 2">DSM 23284</strain>
    </source>
</reference>
<gene>
    <name evidence="1" type="ORF">H1W37_11655</name>
</gene>
<proteinExistence type="predicted"/>
<dbReference type="InterPro" id="IPR038301">
    <property type="entry name" value="AraC-like_sf"/>
</dbReference>
<evidence type="ECO:0000313" key="2">
    <source>
        <dbReference type="Proteomes" id="UP000559404"/>
    </source>
</evidence>
<keyword evidence="2" id="KW-1185">Reference proteome</keyword>
<dbReference type="AlphaFoldDB" id="A0A838XQ30"/>
<dbReference type="Proteomes" id="UP000559404">
    <property type="component" value="Unassembled WGS sequence"/>
</dbReference>
<dbReference type="Gene3D" id="1.10.8.930">
    <property type="entry name" value="Protein of unknown function DUF1465"/>
    <property type="match status" value="1"/>
</dbReference>
<dbReference type="Pfam" id="PF07323">
    <property type="entry name" value="DUF1465"/>
    <property type="match status" value="1"/>
</dbReference>
<organism evidence="1 2">
    <name type="scientific">Stappia taiwanensis</name>
    <dbReference type="NCBI Taxonomy" id="992267"/>
    <lineage>
        <taxon>Bacteria</taxon>
        <taxon>Pseudomonadati</taxon>
        <taxon>Pseudomonadota</taxon>
        <taxon>Alphaproteobacteria</taxon>
        <taxon>Hyphomicrobiales</taxon>
        <taxon>Stappiaceae</taxon>
        <taxon>Stappia</taxon>
    </lineage>
</organism>
<accession>A0A838XQ30</accession>